<sequence length="69" mass="8103">MKVDSYLDHYLPVENLHSHLVDVRPSVYGRTVLKTVCVWTVRIEDRLSSEKRPVLQMDDRSTIFSIDEN</sequence>
<evidence type="ECO:0000313" key="1">
    <source>
        <dbReference type="EMBL" id="RNA16348.1"/>
    </source>
</evidence>
<dbReference type="AlphaFoldDB" id="A0A3M7QZB5"/>
<organism evidence="1 2">
    <name type="scientific">Brachionus plicatilis</name>
    <name type="common">Marine rotifer</name>
    <name type="synonym">Brachionus muelleri</name>
    <dbReference type="NCBI Taxonomy" id="10195"/>
    <lineage>
        <taxon>Eukaryota</taxon>
        <taxon>Metazoa</taxon>
        <taxon>Spiralia</taxon>
        <taxon>Gnathifera</taxon>
        <taxon>Rotifera</taxon>
        <taxon>Eurotatoria</taxon>
        <taxon>Monogononta</taxon>
        <taxon>Pseudotrocha</taxon>
        <taxon>Ploima</taxon>
        <taxon>Brachionidae</taxon>
        <taxon>Brachionus</taxon>
    </lineage>
</organism>
<protein>
    <submittedName>
        <fullName evidence="1">Uncharacterized protein</fullName>
    </submittedName>
</protein>
<accession>A0A3M7QZB5</accession>
<proteinExistence type="predicted"/>
<comment type="caution">
    <text evidence="1">The sequence shown here is derived from an EMBL/GenBank/DDBJ whole genome shotgun (WGS) entry which is preliminary data.</text>
</comment>
<evidence type="ECO:0000313" key="2">
    <source>
        <dbReference type="Proteomes" id="UP000276133"/>
    </source>
</evidence>
<dbReference type="Proteomes" id="UP000276133">
    <property type="component" value="Unassembled WGS sequence"/>
</dbReference>
<keyword evidence="2" id="KW-1185">Reference proteome</keyword>
<gene>
    <name evidence="1" type="ORF">BpHYR1_053575</name>
</gene>
<name>A0A3M7QZB5_BRAPC</name>
<dbReference type="EMBL" id="REGN01004727">
    <property type="protein sequence ID" value="RNA16348.1"/>
    <property type="molecule type" value="Genomic_DNA"/>
</dbReference>
<reference evidence="1 2" key="1">
    <citation type="journal article" date="2018" name="Sci. Rep.">
        <title>Genomic signatures of local adaptation to the degree of environmental predictability in rotifers.</title>
        <authorList>
            <person name="Franch-Gras L."/>
            <person name="Hahn C."/>
            <person name="Garcia-Roger E.M."/>
            <person name="Carmona M.J."/>
            <person name="Serra M."/>
            <person name="Gomez A."/>
        </authorList>
    </citation>
    <scope>NUCLEOTIDE SEQUENCE [LARGE SCALE GENOMIC DNA]</scope>
    <source>
        <strain evidence="1">HYR1</strain>
    </source>
</reference>